<keyword evidence="1" id="KW-1133">Transmembrane helix</keyword>
<accession>A0A1G6GJE0</accession>
<keyword evidence="3" id="KW-1185">Reference proteome</keyword>
<keyword evidence="1" id="KW-0812">Transmembrane</keyword>
<feature type="transmembrane region" description="Helical" evidence="1">
    <location>
        <begin position="117"/>
        <end position="138"/>
    </location>
</feature>
<protein>
    <recommendedName>
        <fullName evidence="4">DUF4153 domain-containing protein</fullName>
    </recommendedName>
</protein>
<sequence>MQWSEESTAHRVSQWQDALRARPGISPARVEEAGARLRGQVEDLVEHGLTEEESFLVAVKRLAAEDEWSREVATADAEGLWRGLVLGDTRPATGVTSATGVTAQTHRQSRAAGRSGLWVMLAFAVVAGLVVRVPFALAGSAGAGAPDPTVLASYGICAAAVVAAYVAWLRRPAPPVVNAIVGAVFALGLLLVNLYPFLAPYDTRLLAILHVGIALWVVIGAAYLGRAWRPGERWLEFVRFSGELAILYVLIALGGAVLVGLSTTIFGLVGVSVADVLSWVVPMGAAGAVIVAAWLVEARMGAVQNIAPVLSAVFTPLLTLVLLSFLATMAASGKLVDLDRQLLIVYDVVLALVFALVIFSVSARDRIVAPRATDVLQIVLIASALVVDVVVLAAMAGRIGEYGASPNKLAALGENIVLLVNLAGTGWLYLRFLRGRGPFAALERWQGRYLAVFGAWALVVAVAFPPLFGFR</sequence>
<reference evidence="2 3" key="1">
    <citation type="submission" date="2016-06" db="EMBL/GenBank/DDBJ databases">
        <authorList>
            <person name="Olsen C.W."/>
            <person name="Carey S."/>
            <person name="Hinshaw L."/>
            <person name="Karasin A.I."/>
        </authorList>
    </citation>
    <scope>NUCLEOTIDE SEQUENCE [LARGE SCALE GENOMIC DNA]</scope>
    <source>
        <strain evidence="2 3">LZ-22</strain>
    </source>
</reference>
<feature type="transmembrane region" description="Helical" evidence="1">
    <location>
        <begin position="176"/>
        <end position="198"/>
    </location>
</feature>
<organism evidence="2 3">
    <name type="scientific">Raineyella antarctica</name>
    <dbReference type="NCBI Taxonomy" id="1577474"/>
    <lineage>
        <taxon>Bacteria</taxon>
        <taxon>Bacillati</taxon>
        <taxon>Actinomycetota</taxon>
        <taxon>Actinomycetes</taxon>
        <taxon>Propionibacteriales</taxon>
        <taxon>Propionibacteriaceae</taxon>
        <taxon>Raineyella</taxon>
    </lineage>
</organism>
<dbReference type="OrthoDB" id="637094at2"/>
<feature type="transmembrane region" description="Helical" evidence="1">
    <location>
        <begin position="150"/>
        <end position="169"/>
    </location>
</feature>
<gene>
    <name evidence="2" type="ORF">GA0111570_103386</name>
</gene>
<dbReference type="RefSeq" id="WP_139283167.1">
    <property type="nucleotide sequence ID" value="NZ_FMYF01000003.1"/>
</dbReference>
<evidence type="ECO:0008006" key="4">
    <source>
        <dbReference type="Google" id="ProtNLM"/>
    </source>
</evidence>
<feature type="transmembrane region" description="Helical" evidence="1">
    <location>
        <begin position="375"/>
        <end position="397"/>
    </location>
</feature>
<feature type="transmembrane region" description="Helical" evidence="1">
    <location>
        <begin position="308"/>
        <end position="331"/>
    </location>
</feature>
<feature type="transmembrane region" description="Helical" evidence="1">
    <location>
        <begin position="245"/>
        <end position="270"/>
    </location>
</feature>
<feature type="transmembrane region" description="Helical" evidence="1">
    <location>
        <begin position="343"/>
        <end position="363"/>
    </location>
</feature>
<evidence type="ECO:0000256" key="1">
    <source>
        <dbReference type="SAM" id="Phobius"/>
    </source>
</evidence>
<dbReference type="AlphaFoldDB" id="A0A1G6GJE0"/>
<dbReference type="Proteomes" id="UP000199086">
    <property type="component" value="Unassembled WGS sequence"/>
</dbReference>
<evidence type="ECO:0000313" key="3">
    <source>
        <dbReference type="Proteomes" id="UP000199086"/>
    </source>
</evidence>
<dbReference type="EMBL" id="FMYF01000003">
    <property type="protein sequence ID" value="SDB82039.1"/>
    <property type="molecule type" value="Genomic_DNA"/>
</dbReference>
<keyword evidence="1" id="KW-0472">Membrane</keyword>
<dbReference type="STRING" id="1577474.GA0111570_103386"/>
<evidence type="ECO:0000313" key="2">
    <source>
        <dbReference type="EMBL" id="SDB82039.1"/>
    </source>
</evidence>
<feature type="transmembrane region" description="Helical" evidence="1">
    <location>
        <begin position="276"/>
        <end position="296"/>
    </location>
</feature>
<feature type="transmembrane region" description="Helical" evidence="1">
    <location>
        <begin position="204"/>
        <end position="224"/>
    </location>
</feature>
<feature type="transmembrane region" description="Helical" evidence="1">
    <location>
        <begin position="450"/>
        <end position="468"/>
    </location>
</feature>
<proteinExistence type="predicted"/>
<name>A0A1G6GJE0_9ACTN</name>
<feature type="transmembrane region" description="Helical" evidence="1">
    <location>
        <begin position="409"/>
        <end position="430"/>
    </location>
</feature>